<dbReference type="EMBL" id="BK014863">
    <property type="protein sequence ID" value="DAD79342.1"/>
    <property type="molecule type" value="Genomic_DNA"/>
</dbReference>
<protein>
    <submittedName>
        <fullName evidence="1">Uncharacterized protein</fullName>
    </submittedName>
</protein>
<reference evidence="1" key="1">
    <citation type="journal article" date="2021" name="Proc. Natl. Acad. Sci. U.S.A.">
        <title>A Catalog of Tens of Thousands of Viruses from Human Metagenomes Reveals Hidden Associations with Chronic Diseases.</title>
        <authorList>
            <person name="Tisza M.J."/>
            <person name="Buck C.B."/>
        </authorList>
    </citation>
    <scope>NUCLEOTIDE SEQUENCE</scope>
    <source>
        <strain evidence="1">CtNQr16</strain>
    </source>
</reference>
<sequence>MILTKFLKNIADAIRYAEKSTNKIKAIDFADRIKKLGGNGFEVEIVEDSYEVKLETNFKTETIVINDTDETVVEDKLEESEE</sequence>
<organism evidence="1">
    <name type="scientific">Myoviridae sp. ctNQr16</name>
    <dbReference type="NCBI Taxonomy" id="2826644"/>
    <lineage>
        <taxon>Viruses</taxon>
        <taxon>Duplodnaviria</taxon>
        <taxon>Heunggongvirae</taxon>
        <taxon>Uroviricota</taxon>
        <taxon>Caudoviricetes</taxon>
    </lineage>
</organism>
<evidence type="ECO:0000313" key="1">
    <source>
        <dbReference type="EMBL" id="DAD79342.1"/>
    </source>
</evidence>
<accession>A0A8S5MAU0</accession>
<name>A0A8S5MAU0_9CAUD</name>
<proteinExistence type="predicted"/>